<evidence type="ECO:0000259" key="2">
    <source>
        <dbReference type="PROSITE" id="PS51186"/>
    </source>
</evidence>
<dbReference type="SUPFAM" id="SSF55729">
    <property type="entry name" value="Acyl-CoA N-acyltransferases (Nat)"/>
    <property type="match status" value="1"/>
</dbReference>
<dbReference type="GO" id="GO:0016746">
    <property type="term" value="F:acyltransferase activity"/>
    <property type="evidence" value="ECO:0007669"/>
    <property type="project" value="UniProtKB-KW"/>
</dbReference>
<proteinExistence type="predicted"/>
<dbReference type="Gene3D" id="3.40.630.30">
    <property type="match status" value="1"/>
</dbReference>
<organism evidence="3 4">
    <name type="scientific">Pedobacter jamesrossensis</name>
    <dbReference type="NCBI Taxonomy" id="1908238"/>
    <lineage>
        <taxon>Bacteria</taxon>
        <taxon>Pseudomonadati</taxon>
        <taxon>Bacteroidota</taxon>
        <taxon>Sphingobacteriia</taxon>
        <taxon>Sphingobacteriales</taxon>
        <taxon>Sphingobacteriaceae</taxon>
        <taxon>Pedobacter</taxon>
    </lineage>
</organism>
<name>A0ABV8NHZ3_9SPHI</name>
<keyword evidence="4" id="KW-1185">Reference proteome</keyword>
<comment type="caution">
    <text evidence="3">The sequence shown here is derived from an EMBL/GenBank/DDBJ whole genome shotgun (WGS) entry which is preliminary data.</text>
</comment>
<accession>A0ABV8NHZ3</accession>
<dbReference type="InterPro" id="IPR050769">
    <property type="entry name" value="NAT_camello-type"/>
</dbReference>
<dbReference type="PANTHER" id="PTHR13947">
    <property type="entry name" value="GNAT FAMILY N-ACETYLTRANSFERASE"/>
    <property type="match status" value="1"/>
</dbReference>
<dbReference type="PROSITE" id="PS51186">
    <property type="entry name" value="GNAT"/>
    <property type="match status" value="1"/>
</dbReference>
<dbReference type="InterPro" id="IPR000182">
    <property type="entry name" value="GNAT_dom"/>
</dbReference>
<sequence>MEKIIVRRYLKWEETQIRDFVLGIQNGEFGLGFLPEEQPDLLDLNKFYSSGGFWIATAEAKIYGTIGFQKIDDRNGVLRKMFVAKDFRGSEVGIAQKLFDKLKEFALETGMEFVFLDTPSIAVASHRFYVRNGFIELPIGSTLPKGYSYPDRNSKIFMLKL</sequence>
<dbReference type="PANTHER" id="PTHR13947:SF37">
    <property type="entry name" value="LD18367P"/>
    <property type="match status" value="1"/>
</dbReference>
<evidence type="ECO:0000256" key="1">
    <source>
        <dbReference type="ARBA" id="ARBA00022679"/>
    </source>
</evidence>
<dbReference type="Pfam" id="PF00583">
    <property type="entry name" value="Acetyltransf_1"/>
    <property type="match status" value="1"/>
</dbReference>
<dbReference type="EC" id="2.3.-.-" evidence="3"/>
<evidence type="ECO:0000313" key="4">
    <source>
        <dbReference type="Proteomes" id="UP001595792"/>
    </source>
</evidence>
<protein>
    <submittedName>
        <fullName evidence="3">GNAT family N-acetyltransferase</fullName>
        <ecNumber evidence="3">2.3.-.-</ecNumber>
    </submittedName>
</protein>
<dbReference type="Proteomes" id="UP001595792">
    <property type="component" value="Unassembled WGS sequence"/>
</dbReference>
<feature type="domain" description="N-acetyltransferase" evidence="2">
    <location>
        <begin position="4"/>
        <end position="161"/>
    </location>
</feature>
<gene>
    <name evidence="3" type="ORF">ACFOUY_07715</name>
</gene>
<reference evidence="4" key="1">
    <citation type="journal article" date="2019" name="Int. J. Syst. Evol. Microbiol.">
        <title>The Global Catalogue of Microorganisms (GCM) 10K type strain sequencing project: providing services to taxonomists for standard genome sequencing and annotation.</title>
        <authorList>
            <consortium name="The Broad Institute Genomics Platform"/>
            <consortium name="The Broad Institute Genome Sequencing Center for Infectious Disease"/>
            <person name="Wu L."/>
            <person name="Ma J."/>
        </authorList>
    </citation>
    <scope>NUCLEOTIDE SEQUENCE [LARGE SCALE GENOMIC DNA]</scope>
    <source>
        <strain evidence="4">CCM 8689</strain>
    </source>
</reference>
<dbReference type="InterPro" id="IPR016181">
    <property type="entry name" value="Acyl_CoA_acyltransferase"/>
</dbReference>
<dbReference type="EMBL" id="JBHSBY010000035">
    <property type="protein sequence ID" value="MFC4196580.1"/>
    <property type="molecule type" value="Genomic_DNA"/>
</dbReference>
<keyword evidence="1 3" id="KW-0808">Transferase</keyword>
<evidence type="ECO:0000313" key="3">
    <source>
        <dbReference type="EMBL" id="MFC4196580.1"/>
    </source>
</evidence>
<dbReference type="CDD" id="cd04301">
    <property type="entry name" value="NAT_SF"/>
    <property type="match status" value="1"/>
</dbReference>
<keyword evidence="3" id="KW-0012">Acyltransferase</keyword>
<dbReference type="RefSeq" id="WP_378959913.1">
    <property type="nucleotide sequence ID" value="NZ_JBHRXC010000001.1"/>
</dbReference>